<dbReference type="OrthoDB" id="3357160at2"/>
<gene>
    <name evidence="2" type="ORF">D7223_13550</name>
</gene>
<organism evidence="2 3">
    <name type="scientific">Micromonospora endolithica</name>
    <dbReference type="NCBI Taxonomy" id="230091"/>
    <lineage>
        <taxon>Bacteria</taxon>
        <taxon>Bacillati</taxon>
        <taxon>Actinomycetota</taxon>
        <taxon>Actinomycetes</taxon>
        <taxon>Micromonosporales</taxon>
        <taxon>Micromonosporaceae</taxon>
        <taxon>Micromonospora</taxon>
    </lineage>
</organism>
<dbReference type="Proteomes" id="UP000281726">
    <property type="component" value="Unassembled WGS sequence"/>
</dbReference>
<keyword evidence="1" id="KW-0732">Signal</keyword>
<comment type="caution">
    <text evidence="2">The sequence shown here is derived from an EMBL/GenBank/DDBJ whole genome shotgun (WGS) entry which is preliminary data.</text>
</comment>
<evidence type="ECO:0000313" key="2">
    <source>
        <dbReference type="EMBL" id="RKN47768.1"/>
    </source>
</evidence>
<dbReference type="EMBL" id="RBAK01000004">
    <property type="protein sequence ID" value="RKN47768.1"/>
    <property type="molecule type" value="Genomic_DNA"/>
</dbReference>
<evidence type="ECO:0000256" key="1">
    <source>
        <dbReference type="SAM" id="SignalP"/>
    </source>
</evidence>
<name>A0A3A9ZHE1_9ACTN</name>
<protein>
    <submittedName>
        <fullName evidence="2">Endonuclease/exonuclease/phosphatase family protein</fullName>
    </submittedName>
</protein>
<dbReference type="GO" id="GO:0004527">
    <property type="term" value="F:exonuclease activity"/>
    <property type="evidence" value="ECO:0007669"/>
    <property type="project" value="UniProtKB-KW"/>
</dbReference>
<keyword evidence="2" id="KW-0269">Exonuclease</keyword>
<accession>A0A3A9ZHE1</accession>
<dbReference type="GO" id="GO:0004519">
    <property type="term" value="F:endonuclease activity"/>
    <property type="evidence" value="ECO:0007669"/>
    <property type="project" value="UniProtKB-KW"/>
</dbReference>
<dbReference type="Gene3D" id="3.60.10.10">
    <property type="entry name" value="Endonuclease/exonuclease/phosphatase"/>
    <property type="match status" value="1"/>
</dbReference>
<sequence>MTRRAARPARRRHLRWVLAAGCLLVAAALPAGSPAVGDGQPGPLRMLQMNLCNSGLAGCYTGRAVDRAGEVIRAEAPHLVTLNEICREDIGPLERDLADVHHGGAVVASFQAASDRRTGGPSRCRNGQEYGIGLLAHLPSGQRGHTTYRGLFPAQDPIDPEERAWLCLHAPGAFHACTTHLAAFDSAAALAQCVHLFGTAIPALHSATRRQPTLVGGDLNLRFGGTPDLRDCVPPDYQRLDGTGVQQILTTADVSVGPVRRIDMAGTTDHPGVLVSLTVNRPPDRST</sequence>
<dbReference type="AlphaFoldDB" id="A0A3A9ZHE1"/>
<dbReference type="RefSeq" id="WP_120728729.1">
    <property type="nucleotide sequence ID" value="NZ_RBAK01000004.1"/>
</dbReference>
<proteinExistence type="predicted"/>
<keyword evidence="2" id="KW-0378">Hydrolase</keyword>
<dbReference type="InterPro" id="IPR036691">
    <property type="entry name" value="Endo/exonu/phosph_ase_sf"/>
</dbReference>
<evidence type="ECO:0000313" key="3">
    <source>
        <dbReference type="Proteomes" id="UP000281726"/>
    </source>
</evidence>
<dbReference type="SUPFAM" id="SSF56219">
    <property type="entry name" value="DNase I-like"/>
    <property type="match status" value="1"/>
</dbReference>
<keyword evidence="2" id="KW-0540">Nuclease</keyword>
<keyword evidence="2" id="KW-0255">Endonuclease</keyword>
<feature type="signal peptide" evidence="1">
    <location>
        <begin position="1"/>
        <end position="31"/>
    </location>
</feature>
<feature type="chain" id="PRO_5038688201" evidence="1">
    <location>
        <begin position="32"/>
        <end position="287"/>
    </location>
</feature>
<reference evidence="2 3" key="1">
    <citation type="journal article" date="2004" name="Syst. Appl. Microbiol.">
        <title>Cryptoendolithic actinomycetes from antarctic sandstone rock samples: Micromonospora endolithica sp. nov. and two isolates related to Micromonospora coerulea Jensen 1932.</title>
        <authorList>
            <person name="Hirsch P."/>
            <person name="Mevs U."/>
            <person name="Kroppenstedt R.M."/>
            <person name="Schumann P."/>
            <person name="Stackebrandt E."/>
        </authorList>
    </citation>
    <scope>NUCLEOTIDE SEQUENCE [LARGE SCALE GENOMIC DNA]</scope>
    <source>
        <strain evidence="2 3">JCM 12677</strain>
    </source>
</reference>
<keyword evidence="3" id="KW-1185">Reference proteome</keyword>